<sequence>MYIPKHFAEPNPDVLHELIQRQPLATIITIGAEGINANHIPLYLDPQAGEFGTLYGHVARANRMWQEQHSQQEVLAIFHGTDSYITPSWYASKAQTGKVVPTWNYAVAHAYGPLQVIDDPQWLRQQLERLTNHNEASFEHQWQVADAPHDYTEALLKAIVGIAIPITRLLGKWKVSQNQPQANQQGVIAGLAASSEPSAAAMIELIKQRQSS</sequence>
<comment type="caution">
    <text evidence="1">The sequence shown here is derived from an EMBL/GenBank/DDBJ whole genome shotgun (WGS) entry which is preliminary data.</text>
</comment>
<dbReference type="Pfam" id="PF04299">
    <property type="entry name" value="FMN_bind_2"/>
    <property type="match status" value="1"/>
</dbReference>
<reference evidence="1 2" key="1">
    <citation type="submission" date="2024-02" db="EMBL/GenBank/DDBJ databases">
        <title>Herpetosiphon gulosus NBRC 112829.</title>
        <authorList>
            <person name="Ichikawa N."/>
            <person name="Katano-Makiyama Y."/>
            <person name="Hidaka K."/>
        </authorList>
    </citation>
    <scope>NUCLEOTIDE SEQUENCE [LARGE SCALE GENOMIC DNA]</scope>
    <source>
        <strain evidence="1 2">NBRC 112829</strain>
    </source>
</reference>
<keyword evidence="1" id="KW-0378">Hydrolase</keyword>
<evidence type="ECO:0000313" key="1">
    <source>
        <dbReference type="EMBL" id="GAA5529685.1"/>
    </source>
</evidence>
<dbReference type="PANTHER" id="PTHR35802">
    <property type="entry name" value="PROTEASE SYNTHASE AND SPORULATION PROTEIN PAI 2"/>
    <property type="match status" value="1"/>
</dbReference>
<organism evidence="1 2">
    <name type="scientific">Herpetosiphon gulosus</name>
    <dbReference type="NCBI Taxonomy" id="1973496"/>
    <lineage>
        <taxon>Bacteria</taxon>
        <taxon>Bacillati</taxon>
        <taxon>Chloroflexota</taxon>
        <taxon>Chloroflexia</taxon>
        <taxon>Herpetosiphonales</taxon>
        <taxon>Herpetosiphonaceae</taxon>
        <taxon>Herpetosiphon</taxon>
    </lineage>
</organism>
<dbReference type="PIRSF" id="PIRSF010372">
    <property type="entry name" value="PaiB"/>
    <property type="match status" value="1"/>
</dbReference>
<protein>
    <submittedName>
        <fullName evidence="1">Protease synthase and sporulation protein PAI 2</fullName>
    </submittedName>
</protein>
<proteinExistence type="predicted"/>
<dbReference type="PANTHER" id="PTHR35802:SF1">
    <property type="entry name" value="PROTEASE SYNTHASE AND SPORULATION PROTEIN PAI 2"/>
    <property type="match status" value="1"/>
</dbReference>
<dbReference type="InterPro" id="IPR007396">
    <property type="entry name" value="TR_PAI2-type"/>
</dbReference>
<dbReference type="GO" id="GO:0008233">
    <property type="term" value="F:peptidase activity"/>
    <property type="evidence" value="ECO:0007669"/>
    <property type="project" value="UniProtKB-KW"/>
</dbReference>
<keyword evidence="1" id="KW-0645">Protease</keyword>
<dbReference type="EMBL" id="BAABRU010000012">
    <property type="protein sequence ID" value="GAA5529685.1"/>
    <property type="molecule type" value="Genomic_DNA"/>
</dbReference>
<name>A0ABP9X2P6_9CHLR</name>
<dbReference type="RefSeq" id="WP_345723282.1">
    <property type="nucleotide sequence ID" value="NZ_BAABRU010000012.1"/>
</dbReference>
<dbReference type="InterPro" id="IPR012349">
    <property type="entry name" value="Split_barrel_FMN-bd"/>
</dbReference>
<dbReference type="GO" id="GO:0006508">
    <property type="term" value="P:proteolysis"/>
    <property type="evidence" value="ECO:0007669"/>
    <property type="project" value="UniProtKB-KW"/>
</dbReference>
<dbReference type="Gene3D" id="2.30.110.10">
    <property type="entry name" value="Electron Transport, Fmn-binding Protein, Chain A"/>
    <property type="match status" value="1"/>
</dbReference>
<evidence type="ECO:0000313" key="2">
    <source>
        <dbReference type="Proteomes" id="UP001428290"/>
    </source>
</evidence>
<dbReference type="Proteomes" id="UP001428290">
    <property type="component" value="Unassembled WGS sequence"/>
</dbReference>
<dbReference type="SUPFAM" id="SSF50475">
    <property type="entry name" value="FMN-binding split barrel"/>
    <property type="match status" value="1"/>
</dbReference>
<keyword evidence="2" id="KW-1185">Reference proteome</keyword>
<accession>A0ABP9X2P6</accession>
<gene>
    <name evidence="1" type="primary">paiB</name>
    <name evidence="1" type="ORF">Hgul01_03499</name>
</gene>